<protein>
    <submittedName>
        <fullName evidence="11">ABC transporter</fullName>
    </submittedName>
</protein>
<keyword evidence="2" id="KW-0813">Transport</keyword>
<dbReference type="InterPro" id="IPR036640">
    <property type="entry name" value="ABC1_TM_sf"/>
</dbReference>
<dbReference type="InterPro" id="IPR017871">
    <property type="entry name" value="ABC_transporter-like_CS"/>
</dbReference>
<gene>
    <name evidence="11" type="ORF">BJX66DRAFT_323490</name>
</gene>
<dbReference type="Gene3D" id="3.40.50.300">
    <property type="entry name" value="P-loop containing nucleotide triphosphate hydrolases"/>
    <property type="match status" value="2"/>
</dbReference>
<accession>A0ABR4GE61</accession>
<dbReference type="Proteomes" id="UP001610563">
    <property type="component" value="Unassembled WGS sequence"/>
</dbReference>
<organism evidence="11 12">
    <name type="scientific">Aspergillus keveii</name>
    <dbReference type="NCBI Taxonomy" id="714993"/>
    <lineage>
        <taxon>Eukaryota</taxon>
        <taxon>Fungi</taxon>
        <taxon>Dikarya</taxon>
        <taxon>Ascomycota</taxon>
        <taxon>Pezizomycotina</taxon>
        <taxon>Eurotiomycetes</taxon>
        <taxon>Eurotiomycetidae</taxon>
        <taxon>Eurotiales</taxon>
        <taxon>Aspergillaceae</taxon>
        <taxon>Aspergillus</taxon>
        <taxon>Aspergillus subgen. Nidulantes</taxon>
    </lineage>
</organism>
<dbReference type="EMBL" id="JBFTWV010000020">
    <property type="protein sequence ID" value="KAL2797317.1"/>
    <property type="molecule type" value="Genomic_DNA"/>
</dbReference>
<feature type="domain" description="ABC transporter" evidence="9">
    <location>
        <begin position="634"/>
        <end position="861"/>
    </location>
</feature>
<feature type="transmembrane region" description="Helical" evidence="8">
    <location>
        <begin position="1134"/>
        <end position="1163"/>
    </location>
</feature>
<feature type="transmembrane region" description="Helical" evidence="8">
    <location>
        <begin position="66"/>
        <end position="89"/>
    </location>
</feature>
<feature type="transmembrane region" description="Helical" evidence="8">
    <location>
        <begin position="261"/>
        <end position="288"/>
    </location>
</feature>
<feature type="transmembrane region" description="Helical" evidence="8">
    <location>
        <begin position="308"/>
        <end position="331"/>
    </location>
</feature>
<comment type="subcellular location">
    <subcellularLocation>
        <location evidence="1">Membrane</location>
        <topology evidence="1">Multi-pass membrane protein</topology>
    </subcellularLocation>
</comment>
<dbReference type="PANTHER" id="PTHR24223:SF399">
    <property type="entry name" value="ABC TRANSPORTER ATNG"/>
    <property type="match status" value="1"/>
</dbReference>
<evidence type="ECO:0000256" key="6">
    <source>
        <dbReference type="ARBA" id="ARBA00022989"/>
    </source>
</evidence>
<evidence type="ECO:0000256" key="8">
    <source>
        <dbReference type="SAM" id="Phobius"/>
    </source>
</evidence>
<feature type="transmembrane region" description="Helical" evidence="8">
    <location>
        <begin position="1058"/>
        <end position="1078"/>
    </location>
</feature>
<feature type="transmembrane region" description="Helical" evidence="8">
    <location>
        <begin position="36"/>
        <end position="54"/>
    </location>
</feature>
<dbReference type="CDD" id="cd03250">
    <property type="entry name" value="ABCC_MRP_domain1"/>
    <property type="match status" value="1"/>
</dbReference>
<evidence type="ECO:0000259" key="10">
    <source>
        <dbReference type="PROSITE" id="PS50929"/>
    </source>
</evidence>
<dbReference type="Gene3D" id="1.20.1560.10">
    <property type="entry name" value="ABC transporter type 1, transmembrane domain"/>
    <property type="match status" value="2"/>
</dbReference>
<evidence type="ECO:0000256" key="5">
    <source>
        <dbReference type="ARBA" id="ARBA00022840"/>
    </source>
</evidence>
<name>A0ABR4GE61_9EURO</name>
<sequence length="1488" mass="163541">MEEPPQCGILVQDTFGPQVSGCYENFDFTLLFEESILYLPPLFVALSLSLFRLWQLRAARILLRRAGLLCAFKLLFWTIFILFSLVHLILSATLATSTTRLSNVVIAIGFAVSPFFAWLSYWEHTRSPRPSTVLNVYLLGTILLDAARARTLFRMPGNHLIAGIFTTSVACKVILLVLEALEKRGLLLESGEVAPEETAGILNRSFLWWFNPLLLAGYKQALTVDNLLTVDADIALERSKEEIRSQWAQARKRDSNSLLKVLVAVYQSELWAGFLPRLCVIGVTYAQPLLVNRVVSFLGQPETSTSKGIGSGLIGAYAIVYMGIAILTAMFQHRSYRMVMMVRGGLILLIYDHTLTLNTASPSRNDSYTLISADIERIVSGLRSVHEIWASMIEIALSLWLLETKIAVSSVAAAAVVLVCLFLSGALSGFIGVYQNQWLEAMQARLNATLAMIGSIKGVKSTGTMGSLYTTILGLRTDEIQRSIQFRELLVALITLSYLSTTMAPAFAFGTYSIMAKLRGRTPLLAAPAFSSLTTMTLLGQAVGGFVEAIMGLRQAMASLERIRQYLAGTNVGGPQEETTNDSSPASPVNFRAASTDGLIAWAASLDEPWFEMRGSPRTRYYGPGDLRKEVIVLHDHSASWEKRCSAPVLTDIYVSISRGSFVMVIGPVGSGKSTLLHCMLGEVPHTTGLVTVQEEEAAFCAQSPWLTNTNVRANIVGASEFDSAWYKAVVKACALHRDFAQLPFGDRSMIGSKGILLSGGQKSRLALARAVYAKKPLLILDDVFAGLDPKTEHEVFMALFGPEGLLRQANATIVLATNSTRNLSMADYILVLGQEGRLVEQGTPTELLNSGTALNIQELVNSTKKSKRDVDPERNRPESVLTLRHSILSGASIGPKRRRLGDFGIYKLYIRTIGRVSWWFFVVLCTGFVAGLTLSQIWLRFWTEANARKPHGRLGYYLSLYSVWSALAIVFFAGACLQLMLRMVPKAANAFHGSLLKTVTRAPLVYFSRADSGEISNHFSQDLELIDNELPRALIGAVIAFIQCIAAMGVIVSSSNYLAATIPGLSILLYIVQMFYLRTSQQLRVLEIETRAPLLSHFMETIQGLVSLRAFGWTSHYTDRHHSHLKVAQQSAYLLFCAQIWLTLTLDIIVAALAIILVSVAVTVRNSSAASIGLALVNLISFGANMKGFVYNWTMLENAMGAIARVRSFTSDTPCEVRPAESEEPGPGWPQRGMIRFKNVTASYDFNTPPVLNDLTLTVQPGEKLAICGRTGCGKSSLVSSLLRLLELRQGTIEIDGIDISTIPREDVRRSLNTLPQEPFFYHGTIRHNLDLHGVASDDEILDTLAMLGLREVVSKKGGLDTMMTMSDGFLSHGQQQLLCVARAVLKKARILILDEVTSSVDHETETLITRVLSEQFRNQTVLAIAHRLSTIMDYDRVIVLDGGSIVEQGNPRELALQPSIFASLLRAIDDGDDPESEAEAEMSLVP</sequence>
<keyword evidence="12" id="KW-1185">Reference proteome</keyword>
<feature type="transmembrane region" description="Helical" evidence="8">
    <location>
        <begin position="917"/>
        <end position="940"/>
    </location>
</feature>
<dbReference type="Pfam" id="PF00005">
    <property type="entry name" value="ABC_tran"/>
    <property type="match status" value="2"/>
</dbReference>
<feature type="domain" description="ABC transmembrane type-1" evidence="10">
    <location>
        <begin position="278"/>
        <end position="555"/>
    </location>
</feature>
<feature type="transmembrane region" description="Helical" evidence="8">
    <location>
        <begin position="101"/>
        <end position="122"/>
    </location>
</feature>
<dbReference type="InterPro" id="IPR011527">
    <property type="entry name" value="ABC1_TM_dom"/>
</dbReference>
<dbReference type="PROSITE" id="PS00211">
    <property type="entry name" value="ABC_TRANSPORTER_1"/>
    <property type="match status" value="2"/>
</dbReference>
<evidence type="ECO:0000256" key="2">
    <source>
        <dbReference type="ARBA" id="ARBA00022448"/>
    </source>
</evidence>
<feature type="domain" description="ABC transporter" evidence="9">
    <location>
        <begin position="1236"/>
        <end position="1469"/>
    </location>
</feature>
<evidence type="ECO:0000256" key="1">
    <source>
        <dbReference type="ARBA" id="ARBA00004141"/>
    </source>
</evidence>
<feature type="transmembrane region" description="Helical" evidence="8">
    <location>
        <begin position="489"/>
        <end position="509"/>
    </location>
</feature>
<evidence type="ECO:0000313" key="12">
    <source>
        <dbReference type="Proteomes" id="UP001610563"/>
    </source>
</evidence>
<feature type="transmembrane region" description="Helical" evidence="8">
    <location>
        <begin position="960"/>
        <end position="982"/>
    </location>
</feature>
<keyword evidence="5" id="KW-0067">ATP-binding</keyword>
<dbReference type="InterPro" id="IPR044726">
    <property type="entry name" value="ABCC_6TM_D2"/>
</dbReference>
<keyword evidence="4" id="KW-0547">Nucleotide-binding</keyword>
<proteinExistence type="predicted"/>
<keyword evidence="6 8" id="KW-1133">Transmembrane helix</keyword>
<comment type="caution">
    <text evidence="11">The sequence shown here is derived from an EMBL/GenBank/DDBJ whole genome shotgun (WGS) entry which is preliminary data.</text>
</comment>
<dbReference type="InterPro" id="IPR027417">
    <property type="entry name" value="P-loop_NTPase"/>
</dbReference>
<keyword evidence="7 8" id="KW-0472">Membrane</keyword>
<reference evidence="11 12" key="1">
    <citation type="submission" date="2024-07" db="EMBL/GenBank/DDBJ databases">
        <title>Section-level genome sequencing and comparative genomics of Aspergillus sections Usti and Cavernicolus.</title>
        <authorList>
            <consortium name="Lawrence Berkeley National Laboratory"/>
            <person name="Nybo J.L."/>
            <person name="Vesth T.C."/>
            <person name="Theobald S."/>
            <person name="Frisvad J.C."/>
            <person name="Larsen T.O."/>
            <person name="Kjaerboelling I."/>
            <person name="Rothschild-Mancinelli K."/>
            <person name="Lyhne E.K."/>
            <person name="Kogle M.E."/>
            <person name="Barry K."/>
            <person name="Clum A."/>
            <person name="Na H."/>
            <person name="Ledsgaard L."/>
            <person name="Lin J."/>
            <person name="Lipzen A."/>
            <person name="Kuo A."/>
            <person name="Riley R."/>
            <person name="Mondo S."/>
            <person name="Labutti K."/>
            <person name="Haridas S."/>
            <person name="Pangalinan J."/>
            <person name="Salamov A.A."/>
            <person name="Simmons B.A."/>
            <person name="Magnuson J.K."/>
            <person name="Chen J."/>
            <person name="Drula E."/>
            <person name="Henrissat B."/>
            <person name="Wiebenga A."/>
            <person name="Lubbers R.J."/>
            <person name="Gomes A.C."/>
            <person name="Makela M.R."/>
            <person name="Stajich J."/>
            <person name="Grigoriev I.V."/>
            <person name="Mortensen U.H."/>
            <person name="De Vries R.P."/>
            <person name="Baker S.E."/>
            <person name="Andersen M.R."/>
        </authorList>
    </citation>
    <scope>NUCLEOTIDE SEQUENCE [LARGE SCALE GENOMIC DNA]</scope>
    <source>
        <strain evidence="11 12">CBS 209.92</strain>
    </source>
</reference>
<dbReference type="InterPro" id="IPR050173">
    <property type="entry name" value="ABC_transporter_C-like"/>
</dbReference>
<dbReference type="PROSITE" id="PS50893">
    <property type="entry name" value="ABC_TRANSPORTER_2"/>
    <property type="match status" value="2"/>
</dbReference>
<feature type="transmembrane region" description="Helical" evidence="8">
    <location>
        <begin position="1169"/>
        <end position="1187"/>
    </location>
</feature>
<evidence type="ECO:0000256" key="4">
    <source>
        <dbReference type="ARBA" id="ARBA00022741"/>
    </source>
</evidence>
<evidence type="ECO:0000259" key="9">
    <source>
        <dbReference type="PROSITE" id="PS50893"/>
    </source>
</evidence>
<evidence type="ECO:0000256" key="7">
    <source>
        <dbReference type="ARBA" id="ARBA00023136"/>
    </source>
</evidence>
<dbReference type="SUPFAM" id="SSF90123">
    <property type="entry name" value="ABC transporter transmembrane region"/>
    <property type="match status" value="2"/>
</dbReference>
<dbReference type="SUPFAM" id="SSF52540">
    <property type="entry name" value="P-loop containing nucleoside triphosphate hydrolases"/>
    <property type="match status" value="2"/>
</dbReference>
<dbReference type="Pfam" id="PF00664">
    <property type="entry name" value="ABC_membrane"/>
    <property type="match status" value="1"/>
</dbReference>
<dbReference type="CDD" id="cd03244">
    <property type="entry name" value="ABCC_MRP_domain2"/>
    <property type="match status" value="1"/>
</dbReference>
<evidence type="ECO:0000256" key="3">
    <source>
        <dbReference type="ARBA" id="ARBA00022692"/>
    </source>
</evidence>
<dbReference type="Pfam" id="PF24357">
    <property type="entry name" value="TMD0_ABC"/>
    <property type="match status" value="1"/>
</dbReference>
<dbReference type="PANTHER" id="PTHR24223">
    <property type="entry name" value="ATP-BINDING CASSETTE SUB-FAMILY C"/>
    <property type="match status" value="1"/>
</dbReference>
<keyword evidence="3 8" id="KW-0812">Transmembrane</keyword>
<feature type="transmembrane region" description="Helical" evidence="8">
    <location>
        <begin position="159"/>
        <end position="178"/>
    </location>
</feature>
<dbReference type="CDD" id="cd18580">
    <property type="entry name" value="ABC_6TM_ABCC_D2"/>
    <property type="match status" value="1"/>
</dbReference>
<dbReference type="SMART" id="SM00382">
    <property type="entry name" value="AAA"/>
    <property type="match status" value="2"/>
</dbReference>
<feature type="transmembrane region" description="Helical" evidence="8">
    <location>
        <begin position="1034"/>
        <end position="1052"/>
    </location>
</feature>
<dbReference type="PROSITE" id="PS50929">
    <property type="entry name" value="ABC_TM1F"/>
    <property type="match status" value="2"/>
</dbReference>
<dbReference type="InterPro" id="IPR003439">
    <property type="entry name" value="ABC_transporter-like_ATP-bd"/>
</dbReference>
<feature type="transmembrane region" description="Helical" evidence="8">
    <location>
        <begin position="408"/>
        <end position="434"/>
    </location>
</feature>
<feature type="domain" description="ABC transmembrane type-1" evidence="10">
    <location>
        <begin position="920"/>
        <end position="1199"/>
    </location>
</feature>
<dbReference type="InterPro" id="IPR056227">
    <property type="entry name" value="TMD0_ABC"/>
</dbReference>
<evidence type="ECO:0000313" key="11">
    <source>
        <dbReference type="EMBL" id="KAL2797317.1"/>
    </source>
</evidence>
<dbReference type="InterPro" id="IPR003593">
    <property type="entry name" value="AAA+_ATPase"/>
</dbReference>